<dbReference type="Pfam" id="PF04398">
    <property type="entry name" value="DUF538"/>
    <property type="match status" value="1"/>
</dbReference>
<name>J3N741_ORYBR</name>
<dbReference type="HOGENOM" id="CLU_089542_5_1_1"/>
<dbReference type="OMA" id="TRVAWNI"/>
<dbReference type="STRING" id="4533.J3N741"/>
<evidence type="ECO:0000313" key="1">
    <source>
        <dbReference type="EnsemblPlants" id="OB11G16270.1"/>
    </source>
</evidence>
<dbReference type="eggNOG" id="ENOG502S26J">
    <property type="taxonomic scope" value="Eukaryota"/>
</dbReference>
<accession>J3N741</accession>
<reference evidence="1" key="1">
    <citation type="journal article" date="2013" name="Nat. Commun.">
        <title>Whole-genome sequencing of Oryza brachyantha reveals mechanisms underlying Oryza genome evolution.</title>
        <authorList>
            <person name="Chen J."/>
            <person name="Huang Q."/>
            <person name="Gao D."/>
            <person name="Wang J."/>
            <person name="Lang Y."/>
            <person name="Liu T."/>
            <person name="Li B."/>
            <person name="Bai Z."/>
            <person name="Luis Goicoechea J."/>
            <person name="Liang C."/>
            <person name="Chen C."/>
            <person name="Zhang W."/>
            <person name="Sun S."/>
            <person name="Liao Y."/>
            <person name="Zhang X."/>
            <person name="Yang L."/>
            <person name="Song C."/>
            <person name="Wang M."/>
            <person name="Shi J."/>
            <person name="Liu G."/>
            <person name="Liu J."/>
            <person name="Zhou H."/>
            <person name="Zhou W."/>
            <person name="Yu Q."/>
            <person name="An N."/>
            <person name="Chen Y."/>
            <person name="Cai Q."/>
            <person name="Wang B."/>
            <person name="Liu B."/>
            <person name="Min J."/>
            <person name="Huang Y."/>
            <person name="Wu H."/>
            <person name="Li Z."/>
            <person name="Zhang Y."/>
            <person name="Yin Y."/>
            <person name="Song W."/>
            <person name="Jiang J."/>
            <person name="Jackson S.A."/>
            <person name="Wing R.A."/>
            <person name="Wang J."/>
            <person name="Chen M."/>
        </authorList>
    </citation>
    <scope>NUCLEOTIDE SEQUENCE [LARGE SCALE GENOMIC DNA]</scope>
    <source>
        <strain evidence="1">cv. IRGC 101232</strain>
    </source>
</reference>
<evidence type="ECO:0000313" key="2">
    <source>
        <dbReference type="Proteomes" id="UP000006038"/>
    </source>
</evidence>
<dbReference type="InterPro" id="IPR036758">
    <property type="entry name" value="At5g01610-like"/>
</dbReference>
<dbReference type="PANTHER" id="PTHR31676:SF155">
    <property type="entry name" value="EXPRESSED PROTEIN"/>
    <property type="match status" value="1"/>
</dbReference>
<proteinExistence type="predicted"/>
<dbReference type="EnsemblPlants" id="OB11G16270.1">
    <property type="protein sequence ID" value="OB11G16270.1"/>
    <property type="gene ID" value="OB11G16270"/>
</dbReference>
<protein>
    <submittedName>
        <fullName evidence="1">Uncharacterized protein</fullName>
    </submittedName>
</protein>
<dbReference type="Gramene" id="OB11G16270.1">
    <property type="protein sequence ID" value="OB11G16270.1"/>
    <property type="gene ID" value="OB11G16270"/>
</dbReference>
<keyword evidence="2" id="KW-1185">Reference proteome</keyword>
<organism evidence="1">
    <name type="scientific">Oryza brachyantha</name>
    <name type="common">malo sina</name>
    <dbReference type="NCBI Taxonomy" id="4533"/>
    <lineage>
        <taxon>Eukaryota</taxon>
        <taxon>Viridiplantae</taxon>
        <taxon>Streptophyta</taxon>
        <taxon>Embryophyta</taxon>
        <taxon>Tracheophyta</taxon>
        <taxon>Spermatophyta</taxon>
        <taxon>Magnoliopsida</taxon>
        <taxon>Liliopsida</taxon>
        <taxon>Poales</taxon>
        <taxon>Poaceae</taxon>
        <taxon>BOP clade</taxon>
        <taxon>Oryzoideae</taxon>
        <taxon>Oryzeae</taxon>
        <taxon>Oryzinae</taxon>
        <taxon>Oryza</taxon>
    </lineage>
</organism>
<reference evidence="1" key="2">
    <citation type="submission" date="2013-04" db="UniProtKB">
        <authorList>
            <consortium name="EnsemblPlants"/>
        </authorList>
    </citation>
    <scope>IDENTIFICATION</scope>
</reference>
<dbReference type="InterPro" id="IPR007493">
    <property type="entry name" value="DUF538"/>
</dbReference>
<dbReference type="PANTHER" id="PTHR31676">
    <property type="entry name" value="T31J12.3 PROTEIN-RELATED"/>
    <property type="match status" value="1"/>
</dbReference>
<dbReference type="Gene3D" id="2.30.240.10">
    <property type="entry name" value="At5g01610-like"/>
    <property type="match status" value="1"/>
</dbReference>
<dbReference type="SUPFAM" id="SSF141562">
    <property type="entry name" value="At5g01610-like"/>
    <property type="match status" value="1"/>
</dbReference>
<sequence>MMAQYGFPAGILPAGVQGYTLNQDDGSFQVTLPGDCVVDIDGYRLQYRSQIYGNVRAGSIDGLDGVSVKIAIVWVGIHDVEVDGGDITFHAGAISKSSPTEGLVRDIDAYG</sequence>
<dbReference type="Proteomes" id="UP000006038">
    <property type="component" value="Chromosome 11"/>
</dbReference>
<dbReference type="AlphaFoldDB" id="J3N741"/>